<evidence type="ECO:0000259" key="1">
    <source>
        <dbReference type="PROSITE" id="PS50043"/>
    </source>
</evidence>
<dbReference type="PRINTS" id="PR00038">
    <property type="entry name" value="HTHLUXR"/>
</dbReference>
<keyword evidence="3" id="KW-1185">Reference proteome</keyword>
<dbReference type="SUPFAM" id="SSF52540">
    <property type="entry name" value="P-loop containing nucleoside triphosphate hydrolases"/>
    <property type="match status" value="1"/>
</dbReference>
<organism evidence="2 3">
    <name type="scientific">Flagellimonas allohymeniacidonis</name>
    <dbReference type="NCBI Taxonomy" id="2517819"/>
    <lineage>
        <taxon>Bacteria</taxon>
        <taxon>Pseudomonadati</taxon>
        <taxon>Bacteroidota</taxon>
        <taxon>Flavobacteriia</taxon>
        <taxon>Flavobacteriales</taxon>
        <taxon>Flavobacteriaceae</taxon>
        <taxon>Flagellimonas</taxon>
    </lineage>
</organism>
<dbReference type="InterPro" id="IPR011990">
    <property type="entry name" value="TPR-like_helical_dom_sf"/>
</dbReference>
<dbReference type="InterPro" id="IPR041664">
    <property type="entry name" value="AAA_16"/>
</dbReference>
<dbReference type="GO" id="GO:0006355">
    <property type="term" value="P:regulation of DNA-templated transcription"/>
    <property type="evidence" value="ECO:0007669"/>
    <property type="project" value="InterPro"/>
</dbReference>
<protein>
    <submittedName>
        <fullName evidence="2">Helix-turn-helix transcriptional regulator</fullName>
    </submittedName>
</protein>
<dbReference type="GO" id="GO:0003677">
    <property type="term" value="F:DNA binding"/>
    <property type="evidence" value="ECO:0007669"/>
    <property type="project" value="InterPro"/>
</dbReference>
<name>A0A4Q8QG89_9FLAO</name>
<dbReference type="OrthoDB" id="9813021at2"/>
<proteinExistence type="predicted"/>
<dbReference type="AlphaFoldDB" id="A0A4Q8QG89"/>
<dbReference type="Proteomes" id="UP000291981">
    <property type="component" value="Unassembled WGS sequence"/>
</dbReference>
<dbReference type="Pfam" id="PF13191">
    <property type="entry name" value="AAA_16"/>
    <property type="match status" value="1"/>
</dbReference>
<dbReference type="EMBL" id="SGIU01000001">
    <property type="protein sequence ID" value="TAI49572.1"/>
    <property type="molecule type" value="Genomic_DNA"/>
</dbReference>
<reference evidence="2 3" key="1">
    <citation type="submission" date="2019-02" db="EMBL/GenBank/DDBJ databases">
        <title>Draft genome sequence of Muricauda sp. 176CP4-71.</title>
        <authorList>
            <person name="Park J.-S."/>
        </authorList>
    </citation>
    <scope>NUCLEOTIDE SEQUENCE [LARGE SCALE GENOMIC DNA]</scope>
    <source>
        <strain evidence="2 3">176CP4-71</strain>
    </source>
</reference>
<dbReference type="Gene3D" id="1.10.10.10">
    <property type="entry name" value="Winged helix-like DNA-binding domain superfamily/Winged helix DNA-binding domain"/>
    <property type="match status" value="1"/>
</dbReference>
<dbReference type="PROSITE" id="PS50043">
    <property type="entry name" value="HTH_LUXR_2"/>
    <property type="match status" value="1"/>
</dbReference>
<accession>A0A4Q8QG89</accession>
<dbReference type="InterPro" id="IPR000792">
    <property type="entry name" value="Tscrpt_reg_LuxR_C"/>
</dbReference>
<dbReference type="Pfam" id="PF00196">
    <property type="entry name" value="GerE"/>
    <property type="match status" value="1"/>
</dbReference>
<evidence type="ECO:0000313" key="2">
    <source>
        <dbReference type="EMBL" id="TAI49572.1"/>
    </source>
</evidence>
<dbReference type="SUPFAM" id="SSF46894">
    <property type="entry name" value="C-terminal effector domain of the bipartite response regulators"/>
    <property type="match status" value="1"/>
</dbReference>
<dbReference type="CDD" id="cd06170">
    <property type="entry name" value="LuxR_C_like"/>
    <property type="match status" value="1"/>
</dbReference>
<dbReference type="InterPro" id="IPR036388">
    <property type="entry name" value="WH-like_DNA-bd_sf"/>
</dbReference>
<gene>
    <name evidence="2" type="ORF">EW142_07170</name>
</gene>
<feature type="domain" description="HTH luxR-type" evidence="1">
    <location>
        <begin position="799"/>
        <end position="864"/>
    </location>
</feature>
<sequence>MKLIEREDEMATLQRYANECLDRQGKVVSIYGEAGIGKTSLVNAFLDECRDTFKICQGYCESLFTPRPFGPIYDMSSHLRQDFLKILANGNRAIIFESFKQEILRSKRPIILVFEDVHWADEATLDLIKYLGRRIGQFRCLMLLTHRDTELDTVHPFYKILGEFHPRTLYRIRIAPLSKTMVVRLAKEHDLPGERLYALTQGNPLFVSELLKDQKLEVTENLKDSILSSLNNLTPEENNLLRLISFFPQRVRIDLVHEIDPKGNIDVLMDALLGRELLAIDGFHVGFNHEMVRLAIYESIYPMEKIRLHKEILQVLLKEAQDEINFSSVLHHAIKSRNLDVIRKYAPLGAEEASKWGAHIQASSLYKIAIENSVQNSSKEYAGLLEAYSHECYLTNQLNEGKEAIGSAIRIWSSLDNVREGNAYTLSSRLFWYSGAGEQGLEQGFKAIELLEKYAPSTAYLANAYVQYGHLWALSFRLEEAYEWNRKAYKLSQKLGEKQIQAFSYSSLGLLDIHHSIESSSKGFKILGDSLKMAHEVQDQDLIGRIYSNLYFNYLISGNLSMAEESFGEIKNYFRENDLDFFYNYLKSLESMFHQLIGDWDRALVVAEAALNVSHDRFYSTIVAILTKSVISTRIGSPDAMEFLLEGSRLAMETKEYQFVIPMAGLILEYEWINGEAFPDRSVISYALDLTQNCKSIWFDSLLGFWLKKRALPPLKGKALVEPFKSDCKGSWKKAAKQWGALGIPYYRAMSLSEGGIEEVREAFTILEDLGAHATSARIKKDLRERGMKHVPRGKRSSTLTNPEQLTNRQLEILGLLKEGLTNAEIADRLFISPKTVDHHVSAILLKLHAENRGKAVSLAMEKGIL</sequence>
<dbReference type="Gene3D" id="3.40.50.300">
    <property type="entry name" value="P-loop containing nucleotide triphosphate hydrolases"/>
    <property type="match status" value="1"/>
</dbReference>
<comment type="caution">
    <text evidence="2">The sequence shown here is derived from an EMBL/GenBank/DDBJ whole genome shotgun (WGS) entry which is preliminary data.</text>
</comment>
<dbReference type="PANTHER" id="PTHR43642">
    <property type="entry name" value="HYBRID SIGNAL TRANSDUCTION HISTIDINE KINASE G"/>
    <property type="match status" value="1"/>
</dbReference>
<dbReference type="InterPro" id="IPR027417">
    <property type="entry name" value="P-loop_NTPase"/>
</dbReference>
<dbReference type="RefSeq" id="WP_130611717.1">
    <property type="nucleotide sequence ID" value="NZ_SGIU01000001.1"/>
</dbReference>
<evidence type="ECO:0000313" key="3">
    <source>
        <dbReference type="Proteomes" id="UP000291981"/>
    </source>
</evidence>
<dbReference type="SMART" id="SM00421">
    <property type="entry name" value="HTH_LUXR"/>
    <property type="match status" value="1"/>
</dbReference>
<dbReference type="InterPro" id="IPR053159">
    <property type="entry name" value="Hybrid_Histidine_Kinase"/>
</dbReference>
<dbReference type="PANTHER" id="PTHR43642:SF1">
    <property type="entry name" value="HYBRID SIGNAL TRANSDUCTION HISTIDINE KINASE G"/>
    <property type="match status" value="1"/>
</dbReference>
<dbReference type="Gene3D" id="1.25.40.10">
    <property type="entry name" value="Tetratricopeptide repeat domain"/>
    <property type="match status" value="1"/>
</dbReference>
<dbReference type="SUPFAM" id="SSF48452">
    <property type="entry name" value="TPR-like"/>
    <property type="match status" value="1"/>
</dbReference>
<dbReference type="InterPro" id="IPR016032">
    <property type="entry name" value="Sig_transdc_resp-reg_C-effctor"/>
</dbReference>
<dbReference type="PROSITE" id="PS00622">
    <property type="entry name" value="HTH_LUXR_1"/>
    <property type="match status" value="1"/>
</dbReference>